<evidence type="ECO:0000256" key="2">
    <source>
        <dbReference type="ARBA" id="ARBA00022801"/>
    </source>
</evidence>
<evidence type="ECO:0000256" key="3">
    <source>
        <dbReference type="PROSITE-ProRule" id="PRU10038"/>
    </source>
</evidence>
<protein>
    <submittedName>
        <fullName evidence="5">Esterase</fullName>
    </submittedName>
</protein>
<dbReference type="PROSITE" id="PS01174">
    <property type="entry name" value="LIPASE_GDXG_SER"/>
    <property type="match status" value="1"/>
</dbReference>
<dbReference type="InterPro" id="IPR013094">
    <property type="entry name" value="AB_hydrolase_3"/>
</dbReference>
<name>A0ABQ1RGX2_9MICO</name>
<feature type="domain" description="Alpha/beta hydrolase fold-3" evidence="4">
    <location>
        <begin position="77"/>
        <end position="274"/>
    </location>
</feature>
<evidence type="ECO:0000256" key="1">
    <source>
        <dbReference type="ARBA" id="ARBA00010515"/>
    </source>
</evidence>
<dbReference type="Pfam" id="PF07859">
    <property type="entry name" value="Abhydrolase_3"/>
    <property type="match status" value="1"/>
</dbReference>
<organism evidence="5 6">
    <name type="scientific">Microbacterium murale</name>
    <dbReference type="NCBI Taxonomy" id="1081040"/>
    <lineage>
        <taxon>Bacteria</taxon>
        <taxon>Bacillati</taxon>
        <taxon>Actinomycetota</taxon>
        <taxon>Actinomycetes</taxon>
        <taxon>Micrococcales</taxon>
        <taxon>Microbacteriaceae</taxon>
        <taxon>Microbacterium</taxon>
    </lineage>
</organism>
<comment type="similarity">
    <text evidence="1">Belongs to the 'GDXG' lipolytic enzyme family.</text>
</comment>
<dbReference type="InterPro" id="IPR029058">
    <property type="entry name" value="AB_hydrolase_fold"/>
</dbReference>
<feature type="active site" evidence="3">
    <location>
        <position position="148"/>
    </location>
</feature>
<comment type="caution">
    <text evidence="5">The sequence shown here is derived from an EMBL/GenBank/DDBJ whole genome shotgun (WGS) entry which is preliminary data.</text>
</comment>
<keyword evidence="6" id="KW-1185">Reference proteome</keyword>
<gene>
    <name evidence="5" type="ORF">GCM10007269_11360</name>
</gene>
<dbReference type="PANTHER" id="PTHR48081:SF8">
    <property type="entry name" value="ALPHA_BETA HYDROLASE FOLD-3 DOMAIN-CONTAINING PROTEIN-RELATED"/>
    <property type="match status" value="1"/>
</dbReference>
<dbReference type="Gene3D" id="3.40.50.1820">
    <property type="entry name" value="alpha/beta hydrolase"/>
    <property type="match status" value="1"/>
</dbReference>
<keyword evidence="2" id="KW-0378">Hydrolase</keyword>
<dbReference type="Proteomes" id="UP000629365">
    <property type="component" value="Unassembled WGS sequence"/>
</dbReference>
<accession>A0ABQ1RGX2</accession>
<dbReference type="InterPro" id="IPR033140">
    <property type="entry name" value="Lipase_GDXG_put_SER_AS"/>
</dbReference>
<evidence type="ECO:0000313" key="5">
    <source>
        <dbReference type="EMBL" id="GGD69903.1"/>
    </source>
</evidence>
<evidence type="ECO:0000259" key="4">
    <source>
        <dbReference type="Pfam" id="PF07859"/>
    </source>
</evidence>
<sequence length="294" mass="31440">MIVPEALVPPFLRATRANAPFLSVDSARRAVRDAELRPQPYGPPPRLRSDLRVGVAHIDKVPVYTVAPARGATDGAVIYTHGGGWIHQIAKQHWELIAQIAVEANVTVVVPIYRLLPFGDAQGAHDLVIGIAEQLIERHGSVRLAGDSAGGQITLSVAQTLRDRGVPAVRTVLIAPGLDLTFSNPLIPVIQPTDPWLAQDGGRELGRIWAGELDVKDPIVSPLFGEFEGLGPMLVFSGTRDVLNPDAGILVDRARAAGVDVTFREKVGAVHVFPLLPTRSGRAARSEIVAALRG</sequence>
<reference evidence="6" key="1">
    <citation type="journal article" date="2019" name="Int. J. Syst. Evol. Microbiol.">
        <title>The Global Catalogue of Microorganisms (GCM) 10K type strain sequencing project: providing services to taxonomists for standard genome sequencing and annotation.</title>
        <authorList>
            <consortium name="The Broad Institute Genomics Platform"/>
            <consortium name="The Broad Institute Genome Sequencing Center for Infectious Disease"/>
            <person name="Wu L."/>
            <person name="Ma J."/>
        </authorList>
    </citation>
    <scope>NUCLEOTIDE SEQUENCE [LARGE SCALE GENOMIC DNA]</scope>
    <source>
        <strain evidence="6">CCM 7640</strain>
    </source>
</reference>
<dbReference type="EMBL" id="BMCM01000001">
    <property type="protein sequence ID" value="GGD69903.1"/>
    <property type="molecule type" value="Genomic_DNA"/>
</dbReference>
<evidence type="ECO:0000313" key="6">
    <source>
        <dbReference type="Proteomes" id="UP000629365"/>
    </source>
</evidence>
<dbReference type="RefSeq" id="WP_188435547.1">
    <property type="nucleotide sequence ID" value="NZ_BMCM01000001.1"/>
</dbReference>
<dbReference type="InterPro" id="IPR050300">
    <property type="entry name" value="GDXG_lipolytic_enzyme"/>
</dbReference>
<dbReference type="PANTHER" id="PTHR48081">
    <property type="entry name" value="AB HYDROLASE SUPERFAMILY PROTEIN C4A8.06C"/>
    <property type="match status" value="1"/>
</dbReference>
<proteinExistence type="inferred from homology"/>
<dbReference type="SUPFAM" id="SSF53474">
    <property type="entry name" value="alpha/beta-Hydrolases"/>
    <property type="match status" value="1"/>
</dbReference>